<gene>
    <name evidence="2" type="ORF">GCM10009544_23830</name>
</gene>
<organism evidence="2 3">
    <name type="scientific">Streptomyces stramineus</name>
    <dbReference type="NCBI Taxonomy" id="173861"/>
    <lineage>
        <taxon>Bacteria</taxon>
        <taxon>Bacillati</taxon>
        <taxon>Actinomycetota</taxon>
        <taxon>Actinomycetes</taxon>
        <taxon>Kitasatosporales</taxon>
        <taxon>Streptomycetaceae</taxon>
        <taxon>Streptomyces</taxon>
    </lineage>
</organism>
<sequence>MRRLCHVAGVADPARAYRSSLRDLLGPAAQRPLVAAPPSPSAVSDDHTPAEFSLAMPGSGPPSVRVLADPGCTASGLAAGGRVGREALERLARRWGFSTGPLRRIEDLFFPAAPEGTFALWCAMELRQREGPGFKAYVDPAAQGPGRSAQVVEEALARLGYGRAWPALRRHAAARFPDADRFAFFAVDLGFWTAPRVKVYVAHHGFGSDEVRRFASLLPDGAPQQVADFCRVVGGTDRFDRHPLVSCFSFTADDPHAPGGYALHVPVRDYAPDDRVARDRAMAVILRLGIAPGFLDRALAAMTSRRLSDGVGLISYLSLTQEGRRQPRVTAYLSPEAYQVGRPRHAS</sequence>
<protein>
    <submittedName>
        <fullName evidence="2">DMATS family aromatic prenyltransferase</fullName>
    </submittedName>
</protein>
<dbReference type="Pfam" id="PF11991">
    <property type="entry name" value="Trp_DMAT"/>
    <property type="match status" value="1"/>
</dbReference>
<keyword evidence="1" id="KW-0808">Transferase</keyword>
<evidence type="ECO:0000256" key="1">
    <source>
        <dbReference type="ARBA" id="ARBA00022679"/>
    </source>
</evidence>
<evidence type="ECO:0000313" key="2">
    <source>
        <dbReference type="EMBL" id="GAA0460508.1"/>
    </source>
</evidence>
<evidence type="ECO:0000313" key="3">
    <source>
        <dbReference type="Proteomes" id="UP001499895"/>
    </source>
</evidence>
<dbReference type="InterPro" id="IPR033964">
    <property type="entry name" value="ABBA"/>
</dbReference>
<comment type="caution">
    <text evidence="2">The sequence shown here is derived from an EMBL/GenBank/DDBJ whole genome shotgun (WGS) entry which is preliminary data.</text>
</comment>
<dbReference type="Proteomes" id="UP001499895">
    <property type="component" value="Unassembled WGS sequence"/>
</dbReference>
<dbReference type="SFLD" id="SFLDS00036">
    <property type="entry name" value="Aromatic_Prenyltransferase"/>
    <property type="match status" value="1"/>
</dbReference>
<proteinExistence type="predicted"/>
<reference evidence="2 3" key="1">
    <citation type="journal article" date="2019" name="Int. J. Syst. Evol. Microbiol.">
        <title>The Global Catalogue of Microorganisms (GCM) 10K type strain sequencing project: providing services to taxonomists for standard genome sequencing and annotation.</title>
        <authorList>
            <consortium name="The Broad Institute Genomics Platform"/>
            <consortium name="The Broad Institute Genome Sequencing Center for Infectious Disease"/>
            <person name="Wu L."/>
            <person name="Ma J."/>
        </authorList>
    </citation>
    <scope>NUCLEOTIDE SEQUENCE [LARGE SCALE GENOMIC DNA]</scope>
    <source>
        <strain evidence="2 3">JCM 10649</strain>
    </source>
</reference>
<dbReference type="EMBL" id="BAAAHB010000019">
    <property type="protein sequence ID" value="GAA0460508.1"/>
    <property type="molecule type" value="Genomic_DNA"/>
</dbReference>
<dbReference type="SFLD" id="SFLDG01162">
    <property type="entry name" value="I"/>
    <property type="match status" value="1"/>
</dbReference>
<name>A0ABN0ZVL1_9ACTN</name>
<dbReference type="InterPro" id="IPR017795">
    <property type="entry name" value="ABBA_NscD-like"/>
</dbReference>
<accession>A0ABN0ZVL1</accession>
<keyword evidence="3" id="KW-1185">Reference proteome</keyword>